<dbReference type="Pfam" id="PF13578">
    <property type="entry name" value="Methyltransf_24"/>
    <property type="match status" value="1"/>
</dbReference>
<proteinExistence type="predicted"/>
<evidence type="ECO:0000313" key="2">
    <source>
        <dbReference type="EMBL" id="CAE4640518.1"/>
    </source>
</evidence>
<dbReference type="SUPFAM" id="SSF53335">
    <property type="entry name" value="S-adenosyl-L-methionine-dependent methyltransferases"/>
    <property type="match status" value="1"/>
</dbReference>
<organism evidence="2">
    <name type="scientific">Alexandrium monilatum</name>
    <dbReference type="NCBI Taxonomy" id="311494"/>
    <lineage>
        <taxon>Eukaryota</taxon>
        <taxon>Sar</taxon>
        <taxon>Alveolata</taxon>
        <taxon>Dinophyceae</taxon>
        <taxon>Gonyaulacales</taxon>
        <taxon>Pyrocystaceae</taxon>
        <taxon>Alexandrium</taxon>
    </lineage>
</organism>
<accession>A0A7S4VEI2</accession>
<evidence type="ECO:0008006" key="3">
    <source>
        <dbReference type="Google" id="ProtNLM"/>
    </source>
</evidence>
<reference evidence="2" key="1">
    <citation type="submission" date="2021-01" db="EMBL/GenBank/DDBJ databases">
        <authorList>
            <person name="Corre E."/>
            <person name="Pelletier E."/>
            <person name="Niang G."/>
            <person name="Scheremetjew M."/>
            <person name="Finn R."/>
            <person name="Kale V."/>
            <person name="Holt S."/>
            <person name="Cochrane G."/>
            <person name="Meng A."/>
            <person name="Brown T."/>
            <person name="Cohen L."/>
        </authorList>
    </citation>
    <scope>NUCLEOTIDE SEQUENCE</scope>
    <source>
        <strain evidence="2">CCMP3105</strain>
    </source>
</reference>
<evidence type="ECO:0000256" key="1">
    <source>
        <dbReference type="SAM" id="MobiDB-lite"/>
    </source>
</evidence>
<dbReference type="Gene3D" id="3.40.50.150">
    <property type="entry name" value="Vaccinia Virus protein VP39"/>
    <property type="match status" value="1"/>
</dbReference>
<name>A0A7S4VEI2_9DINO</name>
<dbReference type="AlphaFoldDB" id="A0A7S4VEI2"/>
<feature type="region of interest" description="Disordered" evidence="1">
    <location>
        <begin position="57"/>
        <end position="86"/>
    </location>
</feature>
<protein>
    <recommendedName>
        <fullName evidence="3">Methyltransferase domain-containing protein</fullName>
    </recommendedName>
</protein>
<dbReference type="InterPro" id="IPR029063">
    <property type="entry name" value="SAM-dependent_MTases_sf"/>
</dbReference>
<sequence>MLPAAAARRLAAGARGRAPAYAGRPAPQLAGPAVTLPAATAAALAAALWPRLGAARGHADVGHRRRRRMGQASTLRRAGTLPNGAPLLDEEEDVEQDWGMLGNSPAELMARLDAIRSSQELRVARLPPSRSLAQLSAAVAQCEEAQREEMEGHCAPEQLDFLRGFIAHRFGEEAEVPIKMCQVGFNAGHSAAAMLEHAPRGSVLLSLDLVNHPYTRPLEQTVQRLAAERGQTHILLKGDSAEMLPRFRHIDFDLVFIDGNHAYEAVKMDFLNCMLLASERTLLMLNHVFTQMVEGQGPTRVWLEAVEHGEVELQGWHSCCSRHGIAIATVPESMRRR</sequence>
<gene>
    <name evidence="2" type="ORF">AMON00008_LOCUS47813</name>
</gene>
<dbReference type="EMBL" id="HBNR01067614">
    <property type="protein sequence ID" value="CAE4640518.1"/>
    <property type="molecule type" value="Transcribed_RNA"/>
</dbReference>